<dbReference type="AlphaFoldDB" id="J0D2W5"/>
<dbReference type="EMBL" id="JH688509">
    <property type="protein sequence ID" value="EJD32987.1"/>
    <property type="molecule type" value="Genomic_DNA"/>
</dbReference>
<evidence type="ECO:0000313" key="1">
    <source>
        <dbReference type="EMBL" id="EJD32987.1"/>
    </source>
</evidence>
<evidence type="ECO:0000313" key="2">
    <source>
        <dbReference type="Proteomes" id="UP000006514"/>
    </source>
</evidence>
<name>J0D2W5_AURST</name>
<sequence>MPGLPNLAPLIPSSGPLETVPGMPAEVLLRQDHDLSWAYGLIINETVQILESGQAHRLWLRSARNSAEFDADPFKAFSVALRHAVESMRGLLSIMHPDFVWTDGQLRYVAVKVWPVARRIARLKGLCDAAANKCGRNLRRREMEHDSKHIHSSG</sequence>
<organism evidence="1 2">
    <name type="scientific">Auricularia subglabra (strain TFB-10046 / SS5)</name>
    <name type="common">White-rot fungus</name>
    <name type="synonym">Auricularia delicata (strain TFB10046)</name>
    <dbReference type="NCBI Taxonomy" id="717982"/>
    <lineage>
        <taxon>Eukaryota</taxon>
        <taxon>Fungi</taxon>
        <taxon>Dikarya</taxon>
        <taxon>Basidiomycota</taxon>
        <taxon>Agaricomycotina</taxon>
        <taxon>Agaricomycetes</taxon>
        <taxon>Auriculariales</taxon>
        <taxon>Auriculariaceae</taxon>
        <taxon>Auricularia</taxon>
    </lineage>
</organism>
<proteinExistence type="predicted"/>
<dbReference type="KEGG" id="adl:AURDEDRAFT_177923"/>
<keyword evidence="2" id="KW-1185">Reference proteome</keyword>
<reference evidence="2" key="1">
    <citation type="journal article" date="2012" name="Science">
        <title>The Paleozoic origin of enzymatic lignin decomposition reconstructed from 31 fungal genomes.</title>
        <authorList>
            <person name="Floudas D."/>
            <person name="Binder M."/>
            <person name="Riley R."/>
            <person name="Barry K."/>
            <person name="Blanchette R.A."/>
            <person name="Henrissat B."/>
            <person name="Martinez A.T."/>
            <person name="Otillar R."/>
            <person name="Spatafora J.W."/>
            <person name="Yadav J.S."/>
            <person name="Aerts A."/>
            <person name="Benoit I."/>
            <person name="Boyd A."/>
            <person name="Carlson A."/>
            <person name="Copeland A."/>
            <person name="Coutinho P.M."/>
            <person name="de Vries R.P."/>
            <person name="Ferreira P."/>
            <person name="Findley K."/>
            <person name="Foster B."/>
            <person name="Gaskell J."/>
            <person name="Glotzer D."/>
            <person name="Gorecki P."/>
            <person name="Heitman J."/>
            <person name="Hesse C."/>
            <person name="Hori C."/>
            <person name="Igarashi K."/>
            <person name="Jurgens J.A."/>
            <person name="Kallen N."/>
            <person name="Kersten P."/>
            <person name="Kohler A."/>
            <person name="Kuees U."/>
            <person name="Kumar T.K.A."/>
            <person name="Kuo A."/>
            <person name="LaButti K."/>
            <person name="Larrondo L.F."/>
            <person name="Lindquist E."/>
            <person name="Ling A."/>
            <person name="Lombard V."/>
            <person name="Lucas S."/>
            <person name="Lundell T."/>
            <person name="Martin R."/>
            <person name="McLaughlin D.J."/>
            <person name="Morgenstern I."/>
            <person name="Morin E."/>
            <person name="Murat C."/>
            <person name="Nagy L.G."/>
            <person name="Nolan M."/>
            <person name="Ohm R.A."/>
            <person name="Patyshakuliyeva A."/>
            <person name="Rokas A."/>
            <person name="Ruiz-Duenas F.J."/>
            <person name="Sabat G."/>
            <person name="Salamov A."/>
            <person name="Samejima M."/>
            <person name="Schmutz J."/>
            <person name="Slot J.C."/>
            <person name="St John F."/>
            <person name="Stenlid J."/>
            <person name="Sun H."/>
            <person name="Sun S."/>
            <person name="Syed K."/>
            <person name="Tsang A."/>
            <person name="Wiebenga A."/>
            <person name="Young D."/>
            <person name="Pisabarro A."/>
            <person name="Eastwood D.C."/>
            <person name="Martin F."/>
            <person name="Cullen D."/>
            <person name="Grigoriev I.V."/>
            <person name="Hibbett D.S."/>
        </authorList>
    </citation>
    <scope>NUCLEOTIDE SEQUENCE [LARGE SCALE GENOMIC DNA]</scope>
    <source>
        <strain evidence="2">TFB10046</strain>
    </source>
</reference>
<accession>J0D2W5</accession>
<dbReference type="Proteomes" id="UP000006514">
    <property type="component" value="Unassembled WGS sequence"/>
</dbReference>
<gene>
    <name evidence="1" type="ORF">AURDEDRAFT_177923</name>
</gene>
<dbReference type="InParanoid" id="J0D2W5"/>
<protein>
    <submittedName>
        <fullName evidence="1">Uncharacterized protein</fullName>
    </submittedName>
</protein>